<dbReference type="GO" id="GO:0006396">
    <property type="term" value="P:RNA processing"/>
    <property type="evidence" value="ECO:0007669"/>
    <property type="project" value="UniProtKB-ARBA"/>
</dbReference>
<dbReference type="RefSeq" id="WP_103526367.1">
    <property type="nucleotide sequence ID" value="NZ_JAIZDC010000005.1"/>
</dbReference>
<evidence type="ECO:0000256" key="8">
    <source>
        <dbReference type="ARBA" id="ARBA00042843"/>
    </source>
</evidence>
<dbReference type="Proteomes" id="UP000274139">
    <property type="component" value="Unassembled WGS sequence"/>
</dbReference>
<dbReference type="PANTHER" id="PTHR47683:SF2">
    <property type="entry name" value="RNA-BINDING S4 DOMAIN-CONTAINING PROTEIN"/>
    <property type="match status" value="1"/>
</dbReference>
<keyword evidence="14" id="KW-1185">Reference proteome</keyword>
<sequence length="234" mass="25893">MSEQELRLSKRMVELGLCSRREADAFIEQGRVRVDGQLVQQLGSRVRPEQRIELDKPRMTLGELSISLLLHRALADQPLSLAAQITPASHLARDGSELVFNPRHLKPLQQAGALEAGCHGLVALTLDKKLARKLADAEQEYLIQLEAAPGAEELKQRLQQLKLPGKAPRSLKVSRQSDRQLRLVLTAVQPGQLAAICQGLGLQPLALRCIRIGKLGMGDLPSGQWRYLLPMESF</sequence>
<evidence type="ECO:0000256" key="6">
    <source>
        <dbReference type="ARBA" id="ARBA00041420"/>
    </source>
</evidence>
<keyword evidence="1" id="KW-0413">Isomerase</keyword>
<evidence type="ECO:0000259" key="12">
    <source>
        <dbReference type="SMART" id="SM00363"/>
    </source>
</evidence>
<dbReference type="InterPro" id="IPR020103">
    <property type="entry name" value="PsdUridine_synth_cat_dom_sf"/>
</dbReference>
<evidence type="ECO:0000256" key="1">
    <source>
        <dbReference type="ARBA" id="ARBA00023235"/>
    </source>
</evidence>
<comment type="catalytic activity">
    <reaction evidence="2">
        <text>uridine(35) in tRNA(Tyr) = pseudouridine(35) in tRNA(Tyr)</text>
        <dbReference type="Rhea" id="RHEA:60556"/>
        <dbReference type="Rhea" id="RHEA-COMP:15607"/>
        <dbReference type="Rhea" id="RHEA-COMP:15608"/>
        <dbReference type="ChEBI" id="CHEBI:65314"/>
        <dbReference type="ChEBI" id="CHEBI:65315"/>
    </reaction>
</comment>
<dbReference type="InterPro" id="IPR036986">
    <property type="entry name" value="S4_RNA-bd_sf"/>
</dbReference>
<protein>
    <recommendedName>
        <fullName evidence="5">Dual-specificity RNA pseudouridine synthase RluF</fullName>
        <ecNumber evidence="4">5.4.99.21</ecNumber>
    </recommendedName>
    <alternativeName>
        <fullName evidence="7">23S rRNA pseudouridine(2604) synthase</fullName>
    </alternativeName>
    <alternativeName>
        <fullName evidence="9">Ribosomal large subunit pseudouridine synthase F</fullName>
    </alternativeName>
    <alternativeName>
        <fullName evidence="8">rRNA pseudouridylate synthase F</fullName>
    </alternativeName>
    <alternativeName>
        <fullName evidence="10">rRNA-uridine isomerase F</fullName>
    </alternativeName>
    <alternativeName>
        <fullName evidence="6">tRNA(Tyr) pseudouridine(35) synthase</fullName>
    </alternativeName>
</protein>
<proteinExistence type="predicted"/>
<evidence type="ECO:0000256" key="3">
    <source>
        <dbReference type="ARBA" id="ARBA00036535"/>
    </source>
</evidence>
<dbReference type="EC" id="5.4.99.21" evidence="4"/>
<dbReference type="Pfam" id="PF01479">
    <property type="entry name" value="S4"/>
    <property type="match status" value="1"/>
</dbReference>
<dbReference type="AlphaFoldDB" id="A0A454JD62"/>
<dbReference type="GO" id="GO:0160138">
    <property type="term" value="F:23S rRNA pseudouridine(2604) synthase activity"/>
    <property type="evidence" value="ECO:0007669"/>
    <property type="project" value="UniProtKB-EC"/>
</dbReference>
<evidence type="ECO:0000256" key="2">
    <source>
        <dbReference type="ARBA" id="ARBA00036390"/>
    </source>
</evidence>
<evidence type="ECO:0000256" key="5">
    <source>
        <dbReference type="ARBA" id="ARBA00039989"/>
    </source>
</evidence>
<dbReference type="GO" id="GO:0001522">
    <property type="term" value="P:pseudouridine synthesis"/>
    <property type="evidence" value="ECO:0007669"/>
    <property type="project" value="InterPro"/>
</dbReference>
<dbReference type="Gene3D" id="3.30.70.1560">
    <property type="entry name" value="Alpha-L RNA-binding motif"/>
    <property type="match status" value="1"/>
</dbReference>
<dbReference type="SUPFAM" id="SSF55120">
    <property type="entry name" value="Pseudouridine synthase"/>
    <property type="match status" value="1"/>
</dbReference>
<dbReference type="Gene3D" id="3.10.290.10">
    <property type="entry name" value="RNA-binding S4 domain"/>
    <property type="match status" value="1"/>
</dbReference>
<accession>A0A454JD62</accession>
<evidence type="ECO:0000313" key="14">
    <source>
        <dbReference type="Proteomes" id="UP000274139"/>
    </source>
</evidence>
<organism evidence="13 14">
    <name type="scientific">Aquitalea palustris</name>
    <dbReference type="NCBI Taxonomy" id="2480983"/>
    <lineage>
        <taxon>Bacteria</taxon>
        <taxon>Pseudomonadati</taxon>
        <taxon>Pseudomonadota</taxon>
        <taxon>Betaproteobacteria</taxon>
        <taxon>Neisseriales</taxon>
        <taxon>Chromobacteriaceae</taxon>
        <taxon>Aquitalea</taxon>
    </lineage>
</organism>
<reference evidence="13 14" key="1">
    <citation type="submission" date="2018-10" db="EMBL/GenBank/DDBJ databases">
        <title>Draft genome sequence of Aquitalea MWU14-2217 isolated from a wild cranberry bog in Provincetown, Massachusetts.</title>
        <authorList>
            <person name="Ebadzadsahrai G."/>
            <person name="Soby S."/>
        </authorList>
    </citation>
    <scope>NUCLEOTIDE SEQUENCE [LARGE SCALE GENOMIC DNA]</scope>
    <source>
        <strain evidence="13 14">MWU14-2217</strain>
    </source>
</reference>
<evidence type="ECO:0000256" key="4">
    <source>
        <dbReference type="ARBA" id="ARBA00038922"/>
    </source>
</evidence>
<dbReference type="SMART" id="SM00363">
    <property type="entry name" value="S4"/>
    <property type="match status" value="1"/>
</dbReference>
<evidence type="ECO:0000256" key="7">
    <source>
        <dbReference type="ARBA" id="ARBA00041697"/>
    </source>
</evidence>
<dbReference type="EMBL" id="RFAR01000119">
    <property type="protein sequence ID" value="RMC91237.1"/>
    <property type="molecule type" value="Genomic_DNA"/>
</dbReference>
<gene>
    <name evidence="13" type="ORF">EAY64_19460</name>
</gene>
<dbReference type="InterPro" id="IPR020094">
    <property type="entry name" value="TruA/RsuA/RluB/E/F_N"/>
</dbReference>
<evidence type="ECO:0000256" key="10">
    <source>
        <dbReference type="ARBA" id="ARBA00043147"/>
    </source>
</evidence>
<feature type="domain" description="RNA-binding S4" evidence="12">
    <location>
        <begin position="6"/>
        <end position="65"/>
    </location>
</feature>
<dbReference type="GO" id="GO:0003723">
    <property type="term" value="F:RNA binding"/>
    <property type="evidence" value="ECO:0007669"/>
    <property type="project" value="UniProtKB-KW"/>
</dbReference>
<dbReference type="InterPro" id="IPR050343">
    <property type="entry name" value="RsuA_PseudoU_synthase"/>
</dbReference>
<dbReference type="PANTHER" id="PTHR47683">
    <property type="entry name" value="PSEUDOURIDINE SYNTHASE FAMILY PROTEIN-RELATED"/>
    <property type="match status" value="1"/>
</dbReference>
<evidence type="ECO:0000256" key="11">
    <source>
        <dbReference type="PROSITE-ProRule" id="PRU00182"/>
    </source>
</evidence>
<dbReference type="PROSITE" id="PS50889">
    <property type="entry name" value="S4"/>
    <property type="match status" value="1"/>
</dbReference>
<evidence type="ECO:0000256" key="9">
    <source>
        <dbReference type="ARBA" id="ARBA00042890"/>
    </source>
</evidence>
<dbReference type="SUPFAM" id="SSF55174">
    <property type="entry name" value="Alpha-L RNA-binding motif"/>
    <property type="match status" value="1"/>
</dbReference>
<name>A0A454JD62_9NEIS</name>
<comment type="caution">
    <text evidence="13">The sequence shown here is derived from an EMBL/GenBank/DDBJ whole genome shotgun (WGS) entry which is preliminary data.</text>
</comment>
<dbReference type="OrthoDB" id="9807213at2"/>
<dbReference type="InterPro" id="IPR002942">
    <property type="entry name" value="S4_RNA-bd"/>
</dbReference>
<dbReference type="CDD" id="cd00165">
    <property type="entry name" value="S4"/>
    <property type="match status" value="1"/>
</dbReference>
<comment type="catalytic activity">
    <reaction evidence="3">
        <text>uridine(2604) in 23S rRNA = pseudouridine(2604) in 23S rRNA</text>
        <dbReference type="Rhea" id="RHEA:38875"/>
        <dbReference type="Rhea" id="RHEA-COMP:10093"/>
        <dbReference type="Rhea" id="RHEA-COMP:10094"/>
        <dbReference type="ChEBI" id="CHEBI:65314"/>
        <dbReference type="ChEBI" id="CHEBI:65315"/>
        <dbReference type="EC" id="5.4.99.21"/>
    </reaction>
</comment>
<dbReference type="InterPro" id="IPR042092">
    <property type="entry name" value="PsdUridine_s_RsuA/RluB/E/F_cat"/>
</dbReference>
<evidence type="ECO:0000313" key="13">
    <source>
        <dbReference type="EMBL" id="RMC91237.1"/>
    </source>
</evidence>
<dbReference type="Gene3D" id="3.30.70.580">
    <property type="entry name" value="Pseudouridine synthase I, catalytic domain, N-terminal subdomain"/>
    <property type="match status" value="1"/>
</dbReference>
<keyword evidence="11" id="KW-0694">RNA-binding</keyword>